<dbReference type="InterPro" id="IPR036397">
    <property type="entry name" value="RNaseH_sf"/>
</dbReference>
<dbReference type="CDD" id="cd06222">
    <property type="entry name" value="RNase_H_like"/>
    <property type="match status" value="1"/>
</dbReference>
<dbReference type="InterPro" id="IPR053151">
    <property type="entry name" value="RNase_H-like"/>
</dbReference>
<evidence type="ECO:0000313" key="3">
    <source>
        <dbReference type="Proteomes" id="UP001064489"/>
    </source>
</evidence>
<dbReference type="AlphaFoldDB" id="A0AAD5IUM5"/>
<dbReference type="SUPFAM" id="SSF53098">
    <property type="entry name" value="Ribonuclease H-like"/>
    <property type="match status" value="1"/>
</dbReference>
<accession>A0AAD5IUM5</accession>
<comment type="caution">
    <text evidence="2">The sequence shown here is derived from an EMBL/GenBank/DDBJ whole genome shotgun (WGS) entry which is preliminary data.</text>
</comment>
<feature type="domain" description="RNase H type-1" evidence="1">
    <location>
        <begin position="53"/>
        <end position="175"/>
    </location>
</feature>
<dbReference type="InterPro" id="IPR012337">
    <property type="entry name" value="RNaseH-like_sf"/>
</dbReference>
<dbReference type="PANTHER" id="PTHR47723">
    <property type="entry name" value="OS05G0353850 PROTEIN"/>
    <property type="match status" value="1"/>
</dbReference>
<gene>
    <name evidence="2" type="ORF">LWI28_013616</name>
</gene>
<proteinExistence type="predicted"/>
<dbReference type="Proteomes" id="UP001064489">
    <property type="component" value="Chromosome 5"/>
</dbReference>
<reference evidence="2" key="2">
    <citation type="submission" date="2023-02" db="EMBL/GenBank/DDBJ databases">
        <authorList>
            <person name="Swenson N.G."/>
            <person name="Wegrzyn J.L."/>
            <person name="Mcevoy S.L."/>
        </authorList>
    </citation>
    <scope>NUCLEOTIDE SEQUENCE</scope>
    <source>
        <strain evidence="2">91603</strain>
        <tissue evidence="2">Leaf</tissue>
    </source>
</reference>
<dbReference type="InterPro" id="IPR002156">
    <property type="entry name" value="RNaseH_domain"/>
</dbReference>
<protein>
    <recommendedName>
        <fullName evidence="1">RNase H type-1 domain-containing protein</fullName>
    </recommendedName>
</protein>
<dbReference type="Pfam" id="PF13456">
    <property type="entry name" value="RVT_3"/>
    <property type="match status" value="1"/>
</dbReference>
<dbReference type="GO" id="GO:0004523">
    <property type="term" value="F:RNA-DNA hybrid ribonuclease activity"/>
    <property type="evidence" value="ECO:0007669"/>
    <property type="project" value="InterPro"/>
</dbReference>
<name>A0AAD5IUM5_ACENE</name>
<sequence>MHGNEVSFNSDLWLRAESFIESFSGDTIANVSMVKASPVVLCWRLQASGFKVNVDAAVDVSRCVSSVGIVARNDLGNLLWAAAKIFRGCVNVEVAEALAILEGLQLTNSDSRCPVLVEFDALNVLNLCKGLSISRNEVDNVVQDIKDILDNRDNFEVQFAPRYYNKAAHEVAKWALSGYRYVDSFDVHNYVFWSSFFPSWLCTLIKDDVVFAFV</sequence>
<dbReference type="PANTHER" id="PTHR47723:SF24">
    <property type="entry name" value="RNASE H TYPE-1 DOMAIN-CONTAINING PROTEIN"/>
    <property type="match status" value="1"/>
</dbReference>
<organism evidence="2 3">
    <name type="scientific">Acer negundo</name>
    <name type="common">Box elder</name>
    <dbReference type="NCBI Taxonomy" id="4023"/>
    <lineage>
        <taxon>Eukaryota</taxon>
        <taxon>Viridiplantae</taxon>
        <taxon>Streptophyta</taxon>
        <taxon>Embryophyta</taxon>
        <taxon>Tracheophyta</taxon>
        <taxon>Spermatophyta</taxon>
        <taxon>Magnoliopsida</taxon>
        <taxon>eudicotyledons</taxon>
        <taxon>Gunneridae</taxon>
        <taxon>Pentapetalae</taxon>
        <taxon>rosids</taxon>
        <taxon>malvids</taxon>
        <taxon>Sapindales</taxon>
        <taxon>Sapindaceae</taxon>
        <taxon>Hippocastanoideae</taxon>
        <taxon>Acereae</taxon>
        <taxon>Acer</taxon>
    </lineage>
</organism>
<dbReference type="GO" id="GO:0003676">
    <property type="term" value="F:nucleic acid binding"/>
    <property type="evidence" value="ECO:0007669"/>
    <property type="project" value="InterPro"/>
</dbReference>
<evidence type="ECO:0000259" key="1">
    <source>
        <dbReference type="Pfam" id="PF13456"/>
    </source>
</evidence>
<keyword evidence="3" id="KW-1185">Reference proteome</keyword>
<dbReference type="InterPro" id="IPR044730">
    <property type="entry name" value="RNase_H-like_dom_plant"/>
</dbReference>
<reference evidence="2" key="1">
    <citation type="journal article" date="2022" name="Plant J.">
        <title>Strategies of tolerance reflected in two North American maple genomes.</title>
        <authorList>
            <person name="McEvoy S.L."/>
            <person name="Sezen U.U."/>
            <person name="Trouern-Trend A."/>
            <person name="McMahon S.M."/>
            <person name="Schaberg P.G."/>
            <person name="Yang J."/>
            <person name="Wegrzyn J.L."/>
            <person name="Swenson N.G."/>
        </authorList>
    </citation>
    <scope>NUCLEOTIDE SEQUENCE</scope>
    <source>
        <strain evidence="2">91603</strain>
    </source>
</reference>
<evidence type="ECO:0000313" key="2">
    <source>
        <dbReference type="EMBL" id="KAI9177317.1"/>
    </source>
</evidence>
<dbReference type="Gene3D" id="3.30.420.10">
    <property type="entry name" value="Ribonuclease H-like superfamily/Ribonuclease H"/>
    <property type="match status" value="1"/>
</dbReference>
<dbReference type="EMBL" id="JAJSOW010000102">
    <property type="protein sequence ID" value="KAI9177317.1"/>
    <property type="molecule type" value="Genomic_DNA"/>
</dbReference>